<proteinExistence type="predicted"/>
<feature type="coiled-coil region" evidence="1">
    <location>
        <begin position="211"/>
        <end position="284"/>
    </location>
</feature>
<feature type="region of interest" description="Disordered" evidence="2">
    <location>
        <begin position="748"/>
        <end position="801"/>
    </location>
</feature>
<feature type="compositionally biased region" description="Basic and acidic residues" evidence="2">
    <location>
        <begin position="878"/>
        <end position="888"/>
    </location>
</feature>
<evidence type="ECO:0000313" key="3">
    <source>
        <dbReference type="EMBL" id="CAI2367006.1"/>
    </source>
</evidence>
<dbReference type="Proteomes" id="UP001295684">
    <property type="component" value="Unassembled WGS sequence"/>
</dbReference>
<sequence>MTDNQEGRSSIKSSEGKNPSFVSNTEQAEADNGYFESKLEEFKYYFNDNSSQNRSNNTQFQRTPEGDASRVKTMITIYEFILNKNKEMLNAINKERKNNEQYRRQLPLLLERLQCLNEACIKKEEMIKQTGEYMQESENQIFELKQELHEKETLIRDLNKTVSDQREKLDSKYFDASMTSFDSKMNDSRVLSRKSKNGETSFHNEADFETIQELKDDIGQLLNEYKIVEKQKDEFSDKYDQQVKVNKELLNDIANMEIVITDQNNQIKNMREKLKLNFKEQKRNELLVRNFGKLKQSYETSADDNHNENLNDLNVSANISRQVDLNGFKDDKGKEEFSYEHIDEETINDALNLSYQVLNPGLISQDISPLISRSRKKKDSGSTTAEGDSQPKAWGNRVYGSIDDFAKSKLSQSICVTKLNENKILTKDEDDSDDNQNESHEKSSNNKSSSKSNQNSMFSFQGETKEKPSPSRTGRSGTDEFDNDKDDMQSLDKASKMLKKTNNEARGEEDTQLLREVFHNLGQTDSVNPNQEISALGFNESQFQGIGDDSQFNDVLDISAFQKKSILEKYEDFEDTRDEGLMKRNRLPSEAYGMETNEGNRKSDFSKPGFLKSPNNIFDQPQNFPEIDASAIGVDALHVIDNEFGDGSFINPDGKTKVPAEKNEGSFEDKVNTVKPQVKENDKDKDSEGTKMPDNMRFSLTGKKTNVQKYKNELESSGTFGQDPDSPEKLQPDNKEITAFGKQLSKITGKKTSPVVQKRLSGNLSDYDPTNPDQDHTKQENFCETFKPKNNAPKDYKMDKEQEEKYELNVMNELDSFGMTPQKINTNGSIVEDDEEGSPSKIQVLPSNQEVENALHSSGTSDKVQKISFVEEYDEEEERKYNTNESPKKMQLMPPSMTSESGSSYGHARNYTETGLEDGQNPKVYHIRHKSNADPEQEDLMRRKANTCREDSDLPSSSLDCDMYSLDPEQNKQAFFCITPMALKMGKSGAPVDPKTGKFRRAGKDVKWPLQDGSNSDMDADFLNNMYQQKRKKKKRSMKKKVSLTKLQKKQRHRVQKSTEFLFGKVLDNEYDLDDQYFEEL</sequence>
<feature type="compositionally biased region" description="Polar residues" evidence="2">
    <location>
        <begin position="702"/>
        <end position="720"/>
    </location>
</feature>
<accession>A0AAD1UFI1</accession>
<gene>
    <name evidence="3" type="ORF">ECRASSUSDP1_LOCUS8282</name>
</gene>
<feature type="coiled-coil region" evidence="1">
    <location>
        <begin position="85"/>
        <end position="168"/>
    </location>
</feature>
<feature type="region of interest" description="Disordered" evidence="2">
    <location>
        <begin position="426"/>
        <end position="487"/>
    </location>
</feature>
<feature type="compositionally biased region" description="Basic and acidic residues" evidence="2">
    <location>
        <begin position="792"/>
        <end position="801"/>
    </location>
</feature>
<dbReference type="AlphaFoldDB" id="A0AAD1UFI1"/>
<protein>
    <submittedName>
        <fullName evidence="3">Uncharacterized protein</fullName>
    </submittedName>
</protein>
<name>A0AAD1UFI1_EUPCR</name>
<feature type="compositionally biased region" description="Low complexity" evidence="2">
    <location>
        <begin position="445"/>
        <end position="456"/>
    </location>
</feature>
<feature type="compositionally biased region" description="Polar residues" evidence="2">
    <location>
        <begin position="750"/>
        <end position="764"/>
    </location>
</feature>
<feature type="compositionally biased region" description="Basic and acidic residues" evidence="2">
    <location>
        <begin position="673"/>
        <end position="691"/>
    </location>
</feature>
<evidence type="ECO:0000313" key="4">
    <source>
        <dbReference type="Proteomes" id="UP001295684"/>
    </source>
</evidence>
<feature type="region of interest" description="Disordered" evidence="2">
    <location>
        <begin position="48"/>
        <end position="67"/>
    </location>
</feature>
<keyword evidence="4" id="KW-1185">Reference proteome</keyword>
<evidence type="ECO:0000256" key="1">
    <source>
        <dbReference type="SAM" id="Coils"/>
    </source>
</evidence>
<organism evidence="3 4">
    <name type="scientific">Euplotes crassus</name>
    <dbReference type="NCBI Taxonomy" id="5936"/>
    <lineage>
        <taxon>Eukaryota</taxon>
        <taxon>Sar</taxon>
        <taxon>Alveolata</taxon>
        <taxon>Ciliophora</taxon>
        <taxon>Intramacronucleata</taxon>
        <taxon>Spirotrichea</taxon>
        <taxon>Hypotrichia</taxon>
        <taxon>Euplotida</taxon>
        <taxon>Euplotidae</taxon>
        <taxon>Moneuplotes</taxon>
    </lineage>
</organism>
<feature type="compositionally biased region" description="Polar residues" evidence="2">
    <location>
        <begin position="48"/>
        <end position="62"/>
    </location>
</feature>
<feature type="compositionally biased region" description="Basic residues" evidence="2">
    <location>
        <begin position="1029"/>
        <end position="1051"/>
    </location>
</feature>
<keyword evidence="1" id="KW-0175">Coiled coil</keyword>
<feature type="compositionally biased region" description="Basic and acidic residues" evidence="2">
    <location>
        <begin position="726"/>
        <end position="735"/>
    </location>
</feature>
<evidence type="ECO:0000256" key="2">
    <source>
        <dbReference type="SAM" id="MobiDB-lite"/>
    </source>
</evidence>
<feature type="region of interest" description="Disordered" evidence="2">
    <location>
        <begin position="673"/>
        <end position="735"/>
    </location>
</feature>
<feature type="region of interest" description="Disordered" evidence="2">
    <location>
        <begin position="1"/>
        <end position="29"/>
    </location>
</feature>
<feature type="region of interest" description="Disordered" evidence="2">
    <location>
        <begin position="369"/>
        <end position="396"/>
    </location>
</feature>
<feature type="region of interest" description="Disordered" evidence="2">
    <location>
        <begin position="1028"/>
        <end position="1051"/>
    </location>
</feature>
<reference evidence="3" key="1">
    <citation type="submission" date="2023-07" db="EMBL/GenBank/DDBJ databases">
        <authorList>
            <consortium name="AG Swart"/>
            <person name="Singh M."/>
            <person name="Singh A."/>
            <person name="Seah K."/>
            <person name="Emmerich C."/>
        </authorList>
    </citation>
    <scope>NUCLEOTIDE SEQUENCE</scope>
    <source>
        <strain evidence="3">DP1</strain>
    </source>
</reference>
<dbReference type="EMBL" id="CAMPGE010008095">
    <property type="protein sequence ID" value="CAI2367006.1"/>
    <property type="molecule type" value="Genomic_DNA"/>
</dbReference>
<feature type="region of interest" description="Disordered" evidence="2">
    <location>
        <begin position="875"/>
        <end position="922"/>
    </location>
</feature>
<feature type="compositionally biased region" description="Polar residues" evidence="2">
    <location>
        <begin position="1"/>
        <end position="27"/>
    </location>
</feature>
<comment type="caution">
    <text evidence="3">The sequence shown here is derived from an EMBL/GenBank/DDBJ whole genome shotgun (WGS) entry which is preliminary data.</text>
</comment>